<reference evidence="3 4" key="1">
    <citation type="submission" date="2016-06" db="EMBL/GenBank/DDBJ databases">
        <authorList>
            <person name="Kjaerup R.B."/>
            <person name="Dalgaard T.S."/>
            <person name="Juul-Madsen H.R."/>
        </authorList>
    </citation>
    <scope>NUCLEOTIDE SEQUENCE [LARGE SCALE GENOMIC DNA]</scope>
    <source>
        <strain evidence="3 4">DSM 43904</strain>
    </source>
</reference>
<feature type="region of interest" description="Disordered" evidence="1">
    <location>
        <begin position="98"/>
        <end position="167"/>
    </location>
</feature>
<dbReference type="PROSITE" id="PS50801">
    <property type="entry name" value="STAS"/>
    <property type="match status" value="1"/>
</dbReference>
<sequence>MSEQQAGWSVPLIEVAFSTELDRAALSVTGLVFDRVLALRPGHVVVDLADCRHVDAAGIGLLLDVHRRLARRQAVLSLRDPSPRIRKILQTARLDQVLSVTETAQPVRPADAPPSTDAPPPPVGPAPPPAGTAPPPAGTTPLPAGGAGRSSGPNGRPYGRAAVASPS</sequence>
<feature type="domain" description="STAS" evidence="2">
    <location>
        <begin position="1"/>
        <end position="110"/>
    </location>
</feature>
<evidence type="ECO:0000259" key="2">
    <source>
        <dbReference type="PROSITE" id="PS50801"/>
    </source>
</evidence>
<dbReference type="EMBL" id="LT607750">
    <property type="protein sequence ID" value="SCG46458.1"/>
    <property type="molecule type" value="Genomic_DNA"/>
</dbReference>
<organism evidence="3 4">
    <name type="scientific">Micromonospora echinaurantiaca</name>
    <dbReference type="NCBI Taxonomy" id="47857"/>
    <lineage>
        <taxon>Bacteria</taxon>
        <taxon>Bacillati</taxon>
        <taxon>Actinomycetota</taxon>
        <taxon>Actinomycetes</taxon>
        <taxon>Micromonosporales</taxon>
        <taxon>Micromonosporaceae</taxon>
        <taxon>Micromonospora</taxon>
    </lineage>
</organism>
<dbReference type="CDD" id="cd07043">
    <property type="entry name" value="STAS_anti-anti-sigma_factors"/>
    <property type="match status" value="1"/>
</dbReference>
<gene>
    <name evidence="3" type="ORF">GA0070609_1779</name>
</gene>
<dbReference type="InterPro" id="IPR036513">
    <property type="entry name" value="STAS_dom_sf"/>
</dbReference>
<proteinExistence type="predicted"/>
<evidence type="ECO:0000256" key="1">
    <source>
        <dbReference type="SAM" id="MobiDB-lite"/>
    </source>
</evidence>
<accession>A0A1C5HKG1</accession>
<evidence type="ECO:0000313" key="4">
    <source>
        <dbReference type="Proteomes" id="UP000198217"/>
    </source>
</evidence>
<feature type="compositionally biased region" description="Pro residues" evidence="1">
    <location>
        <begin position="116"/>
        <end position="138"/>
    </location>
</feature>
<dbReference type="Gene3D" id="3.30.750.24">
    <property type="entry name" value="STAS domain"/>
    <property type="match status" value="1"/>
</dbReference>
<dbReference type="InterPro" id="IPR058548">
    <property type="entry name" value="MlaB-like_STAS"/>
</dbReference>
<name>A0A1C5HKG1_9ACTN</name>
<protein>
    <submittedName>
        <fullName evidence="3">Anti-anti-sigma factor</fullName>
    </submittedName>
</protein>
<dbReference type="InterPro" id="IPR002645">
    <property type="entry name" value="STAS_dom"/>
</dbReference>
<dbReference type="Proteomes" id="UP000198217">
    <property type="component" value="Chromosome I"/>
</dbReference>
<dbReference type="SUPFAM" id="SSF52091">
    <property type="entry name" value="SpoIIaa-like"/>
    <property type="match status" value="1"/>
</dbReference>
<evidence type="ECO:0000313" key="3">
    <source>
        <dbReference type="EMBL" id="SCG46458.1"/>
    </source>
</evidence>
<dbReference type="RefSeq" id="WP_231928591.1">
    <property type="nucleotide sequence ID" value="NZ_LT607750.1"/>
</dbReference>
<keyword evidence="4" id="KW-1185">Reference proteome</keyword>
<dbReference type="AlphaFoldDB" id="A0A1C5HKG1"/>
<dbReference type="Pfam" id="PF13466">
    <property type="entry name" value="STAS_2"/>
    <property type="match status" value="1"/>
</dbReference>